<dbReference type="InterPro" id="IPR000980">
    <property type="entry name" value="SH2"/>
</dbReference>
<feature type="compositionally biased region" description="Polar residues" evidence="11">
    <location>
        <begin position="868"/>
        <end position="880"/>
    </location>
</feature>
<dbReference type="GO" id="GO:0005925">
    <property type="term" value="C:focal adhesion"/>
    <property type="evidence" value="ECO:0007669"/>
    <property type="project" value="UniProtKB-SubCell"/>
</dbReference>
<evidence type="ECO:0000313" key="16">
    <source>
        <dbReference type="Ensembl" id="ENSACUP00000011420.1"/>
    </source>
</evidence>
<dbReference type="InterPro" id="IPR036860">
    <property type="entry name" value="SH2_dom_sf"/>
</dbReference>
<evidence type="ECO:0000256" key="4">
    <source>
        <dbReference type="ARBA" id="ARBA00022553"/>
    </source>
</evidence>
<dbReference type="CDD" id="cd01213">
    <property type="entry name" value="PTB_tensin"/>
    <property type="match status" value="1"/>
</dbReference>
<dbReference type="Gene3D" id="3.30.505.10">
    <property type="entry name" value="SH2 domain"/>
    <property type="match status" value="1"/>
</dbReference>
<keyword evidence="8 10" id="KW-0727">SH2 domain</keyword>
<dbReference type="InterPro" id="IPR006020">
    <property type="entry name" value="PTB/PI_dom"/>
</dbReference>
<evidence type="ECO:0000256" key="2">
    <source>
        <dbReference type="ARBA" id="ARBA00004316"/>
    </source>
</evidence>
<dbReference type="Pfam" id="PF00017">
    <property type="entry name" value="SH2"/>
    <property type="match status" value="1"/>
</dbReference>
<evidence type="ECO:0000256" key="8">
    <source>
        <dbReference type="ARBA" id="ARBA00022999"/>
    </source>
</evidence>
<feature type="domain" description="Tyrosine specific protein phosphatases" evidence="13">
    <location>
        <begin position="82"/>
        <end position="159"/>
    </location>
</feature>
<dbReference type="SMART" id="SM00462">
    <property type="entry name" value="PTB"/>
    <property type="match status" value="1"/>
</dbReference>
<evidence type="ECO:0000256" key="10">
    <source>
        <dbReference type="PROSITE-ProRule" id="PRU00191"/>
    </source>
</evidence>
<dbReference type="SUPFAM" id="SSF52799">
    <property type="entry name" value="(Phosphotyrosine protein) phosphatases II"/>
    <property type="match status" value="1"/>
</dbReference>
<dbReference type="Proteomes" id="UP000472269">
    <property type="component" value="Unplaced"/>
</dbReference>
<dbReference type="FunFam" id="3.30.505.10:FF:000002">
    <property type="entry name" value="Tensin 1"/>
    <property type="match status" value="1"/>
</dbReference>
<proteinExistence type="inferred from homology"/>
<dbReference type="PROSITE" id="PS50001">
    <property type="entry name" value="SH2"/>
    <property type="match status" value="1"/>
</dbReference>
<keyword evidence="9" id="KW-0966">Cell projection</keyword>
<reference evidence="16" key="2">
    <citation type="submission" date="2025-09" db="UniProtKB">
        <authorList>
            <consortium name="Ensembl"/>
        </authorList>
    </citation>
    <scope>IDENTIFICATION</scope>
</reference>
<dbReference type="SUPFAM" id="SSF49562">
    <property type="entry name" value="C2 domain (Calcium/lipid-binding domain, CaLB)"/>
    <property type="match status" value="1"/>
</dbReference>
<dbReference type="InterPro" id="IPR035012">
    <property type="entry name" value="Tensin-like_SH2"/>
</dbReference>
<dbReference type="InterPro" id="IPR014020">
    <property type="entry name" value="Tensin_C2-dom"/>
</dbReference>
<organism evidence="16 17">
    <name type="scientific">Athene cunicularia</name>
    <name type="common">Burrowing owl</name>
    <name type="synonym">Speotyto cunicularia</name>
    <dbReference type="NCBI Taxonomy" id="194338"/>
    <lineage>
        <taxon>Eukaryota</taxon>
        <taxon>Metazoa</taxon>
        <taxon>Chordata</taxon>
        <taxon>Craniata</taxon>
        <taxon>Vertebrata</taxon>
        <taxon>Euteleostomi</taxon>
        <taxon>Archelosauria</taxon>
        <taxon>Archosauria</taxon>
        <taxon>Dinosauria</taxon>
        <taxon>Saurischia</taxon>
        <taxon>Theropoda</taxon>
        <taxon>Coelurosauria</taxon>
        <taxon>Aves</taxon>
        <taxon>Neognathae</taxon>
        <taxon>Neoaves</taxon>
        <taxon>Telluraves</taxon>
        <taxon>Strigiformes</taxon>
        <taxon>Strigidae</taxon>
        <taxon>Athene</taxon>
    </lineage>
</organism>
<keyword evidence="4" id="KW-0597">Phosphoprotein</keyword>
<dbReference type="Pfam" id="PF08416">
    <property type="entry name" value="PTB"/>
    <property type="match status" value="1"/>
</dbReference>
<dbReference type="InterPro" id="IPR003595">
    <property type="entry name" value="Tyr_Pase_cat"/>
</dbReference>
<feature type="domain" description="Phosphatase tensin-type" evidence="14">
    <location>
        <begin position="1"/>
        <end position="170"/>
    </location>
</feature>
<feature type="region of interest" description="Disordered" evidence="11">
    <location>
        <begin position="998"/>
        <end position="1045"/>
    </location>
</feature>
<dbReference type="FunFam" id="3.90.190.10:FF:000010">
    <property type="entry name" value="tensin-1 isoform X2"/>
    <property type="match status" value="1"/>
</dbReference>
<dbReference type="Gene3D" id="2.60.40.1110">
    <property type="match status" value="1"/>
</dbReference>
<comment type="subcellular location">
    <subcellularLocation>
        <location evidence="1">Cell junction</location>
        <location evidence="1">Focal adhesion</location>
    </subcellularLocation>
    <subcellularLocation>
        <location evidence="2">Cell projection</location>
    </subcellularLocation>
</comment>
<feature type="region of interest" description="Disordered" evidence="11">
    <location>
        <begin position="614"/>
        <end position="689"/>
    </location>
</feature>
<dbReference type="Pfam" id="PF22785">
    <property type="entry name" value="Tc-R-P"/>
    <property type="match status" value="1"/>
</dbReference>
<feature type="compositionally biased region" description="Low complexity" evidence="11">
    <location>
        <begin position="1028"/>
        <end position="1045"/>
    </location>
</feature>
<dbReference type="Pfam" id="PF10409">
    <property type="entry name" value="PTEN_C2"/>
    <property type="match status" value="1"/>
</dbReference>
<dbReference type="InterPro" id="IPR011993">
    <property type="entry name" value="PH-like_dom_sf"/>
</dbReference>
<comment type="similarity">
    <text evidence="3">Belongs to the PTEN phosphatase protein family.</text>
</comment>
<feature type="compositionally biased region" description="Polar residues" evidence="11">
    <location>
        <begin position="614"/>
        <end position="626"/>
    </location>
</feature>
<feature type="domain" description="C2 tensin-type" evidence="15">
    <location>
        <begin position="175"/>
        <end position="300"/>
    </location>
</feature>
<sequence>MEEGYELDLTYITERIIAVSFPASCSEETYLHNLQDVTRMLKSKHGDNYLVLNLSEKRYDLAKLNPKIMDVGWPDLHAPPLDKVCTICKAMESWLNNDPQHVVVIHCRGGKGRIGVVISSYMHFTNVSASADQALDRFAMKKFFDDKVSALMQPSQRRYVQFLSGLLSGSVKMNATPLFLHYVILHGIPSFDAGGACRPFLKLYQAMQPVYTSGIYVGPENQSRICIAIDPAQLLKGDIMLKCYHKKYRSATRDVVFRLQFHTGAIQGHGLVFGKEDLDNANKDDRFPDYGKVELVFSGSPEKIQGCEHLQKDHGVIVDYNTSDPLIRWDSYENTSSDGEVLHTQGPIDGSLYAKVRKKSSSDSSIPGVAQGVPVTGSPDHSDHTLSVSSDSGHSTASIRTDKTEERLVQGVKRGLSPQEKAELDQLLSGFGLEDSVNTTKDMTDARSKYSGTRHIVPAQVHVNGDTKLKDRETDILDDEMPNHDLHSVDSIGTLSSSEGQHSTHLGNFSCHKSSQNSLLSDGFGSNTGEEHHNAFAPDLGIGVDPLYERSFGSAELKSTQQLQRNPSVSPQPQAYGPSNYSTQTWVRQQQMVTACQYGFAPENEIRVGIHNTVENSGSVQSQSRVPDTPTRGFSSRDAVQRGLGSMPSATEAAEHASAESFKSRAVPQRDTNGLDIGRNAGDLPASPTLDIDQSIEQLNRLILELDPTFEPIPTRMNTVTRDRSQVNGFSSLDVDVEGLARSPGFHDKLEVTNRNPSWHDELDGGIFSPTKNGNETVPSTPAFPLSPEASYGKKIPVSFNSTINVLAVTEEELYFFFSHSENTSAIPSTDPSFQRCFASSCTVSSNSPIPAGESSSATERPWLESSPKASPSLQLSMGNSRPPGGYLVPSEFSNAVQDVSLLSHFQTPGLQVVTLSSLENSPAEPQQEPAVSSSARAYLSYSGGNRGCSSLREEKQATFIANTSISPKTVSSSVASAEDNGFLTQNFLTVASGHNSQNSVVQQHHGGNLHAQPPLPEKKRSSEGDRSFASVSPSSSGFSSPHSGSTISIPFPNVLPDFSKMLSTSPVPENTTDKHVTVKFVQDTSKFWYKPDISREQAIAVLKDKEPGSFIVRDSHSFRGAYGLAMKVATPPPSVLQLNKKVGDLSNELVRHFLIECTHKGVRLKGCPNEPYFGSLTALVYQHSITPLALPCKLLIPDRDPLEEIAETSPQTAANSAAELLKQGAACNVWYLNSVEMESLTGYQAVQKALSLTLMQDPSPISTVVHFKVSAQGITLTDNQRKLFFRRHYPVSTVIFCALDPQDRKWMKDGLSAKVFGFVARKQGSATDNVCHLFAEHDPEQPASAIVNFVSKVMIGSQKKI</sequence>
<dbReference type="InterPro" id="IPR051484">
    <property type="entry name" value="Tensin_PTEN_phosphatase"/>
</dbReference>
<evidence type="ECO:0000259" key="12">
    <source>
        <dbReference type="PROSITE" id="PS50001"/>
    </source>
</evidence>
<dbReference type="SUPFAM" id="SSF55550">
    <property type="entry name" value="SH2 domain"/>
    <property type="match status" value="1"/>
</dbReference>
<dbReference type="SMART" id="SM00404">
    <property type="entry name" value="PTPc_motif"/>
    <property type="match status" value="1"/>
</dbReference>
<name>A0A663MGB1_ATHCN</name>
<evidence type="ECO:0000256" key="1">
    <source>
        <dbReference type="ARBA" id="ARBA00004246"/>
    </source>
</evidence>
<feature type="region of interest" description="Disordered" evidence="11">
    <location>
        <begin position="359"/>
        <end position="405"/>
    </location>
</feature>
<dbReference type="PROSITE" id="PS51182">
    <property type="entry name" value="C2_TENSIN"/>
    <property type="match status" value="1"/>
</dbReference>
<feature type="compositionally biased region" description="Polar residues" evidence="11">
    <location>
        <begin position="385"/>
        <end position="399"/>
    </location>
</feature>
<reference evidence="16" key="1">
    <citation type="submission" date="2025-08" db="UniProtKB">
        <authorList>
            <consortium name="Ensembl"/>
        </authorList>
    </citation>
    <scope>IDENTIFICATION</scope>
</reference>
<dbReference type="SUPFAM" id="SSF50729">
    <property type="entry name" value="PH domain-like"/>
    <property type="match status" value="1"/>
</dbReference>
<accession>A0A663MGB1</accession>
<dbReference type="GO" id="GO:0042995">
    <property type="term" value="C:cell projection"/>
    <property type="evidence" value="ECO:0007669"/>
    <property type="project" value="UniProtKB-SubCell"/>
</dbReference>
<dbReference type="GO" id="GO:0004721">
    <property type="term" value="F:phosphoprotein phosphatase activity"/>
    <property type="evidence" value="ECO:0007669"/>
    <property type="project" value="UniProtKB-KW"/>
</dbReference>
<dbReference type="InterPro" id="IPR029021">
    <property type="entry name" value="Prot-tyrosine_phosphatase-like"/>
</dbReference>
<keyword evidence="17" id="KW-1185">Reference proteome</keyword>
<dbReference type="FunFam" id="2.30.29.30:FF:000039">
    <property type="entry name" value="Tensin 1"/>
    <property type="match status" value="1"/>
</dbReference>
<dbReference type="InterPro" id="IPR029023">
    <property type="entry name" value="Tensin_phosphatase"/>
</dbReference>
<dbReference type="CDD" id="cd14561">
    <property type="entry name" value="PTP_tensin-3"/>
    <property type="match status" value="1"/>
</dbReference>
<dbReference type="PANTHER" id="PTHR45734">
    <property type="entry name" value="TENSIN"/>
    <property type="match status" value="1"/>
</dbReference>
<dbReference type="SMART" id="SM00252">
    <property type="entry name" value="SH2"/>
    <property type="match status" value="1"/>
</dbReference>
<protein>
    <submittedName>
        <fullName evidence="16">Tensin 3</fullName>
    </submittedName>
</protein>
<evidence type="ECO:0000256" key="7">
    <source>
        <dbReference type="ARBA" id="ARBA00022949"/>
    </source>
</evidence>
<dbReference type="Gene3D" id="3.90.190.10">
    <property type="entry name" value="Protein tyrosine phosphatase superfamily"/>
    <property type="match status" value="1"/>
</dbReference>
<evidence type="ECO:0000259" key="13">
    <source>
        <dbReference type="PROSITE" id="PS50056"/>
    </source>
</evidence>
<dbReference type="Ensembl" id="ENSACUT00000012174.1">
    <property type="protein sequence ID" value="ENSACUP00000011420.1"/>
    <property type="gene ID" value="ENSACUG00000007630.1"/>
</dbReference>
<dbReference type="CDD" id="cd09927">
    <property type="entry name" value="SH2_Tensin_like"/>
    <property type="match status" value="1"/>
</dbReference>
<dbReference type="PROSITE" id="PS51181">
    <property type="entry name" value="PPASE_TENSIN"/>
    <property type="match status" value="1"/>
</dbReference>
<evidence type="ECO:0000256" key="5">
    <source>
        <dbReference type="ARBA" id="ARBA00022801"/>
    </source>
</evidence>
<dbReference type="InterPro" id="IPR000387">
    <property type="entry name" value="Tyr_Pase_dom"/>
</dbReference>
<feature type="compositionally biased region" description="Polar residues" evidence="11">
    <location>
        <begin position="844"/>
        <end position="859"/>
    </location>
</feature>
<dbReference type="PROSITE" id="PS50056">
    <property type="entry name" value="TYR_PHOSPHATASE_2"/>
    <property type="match status" value="1"/>
</dbReference>
<feature type="compositionally biased region" description="Basic and acidic residues" evidence="11">
    <location>
        <begin position="1017"/>
        <end position="1027"/>
    </location>
</feature>
<feature type="region of interest" description="Disordered" evidence="11">
    <location>
        <begin position="557"/>
        <end position="580"/>
    </location>
</feature>
<evidence type="ECO:0000256" key="6">
    <source>
        <dbReference type="ARBA" id="ARBA00022912"/>
    </source>
</evidence>
<dbReference type="SMART" id="SM01326">
    <property type="entry name" value="PTEN_C2"/>
    <property type="match status" value="1"/>
</dbReference>
<evidence type="ECO:0000313" key="17">
    <source>
        <dbReference type="Proteomes" id="UP000472269"/>
    </source>
</evidence>
<keyword evidence="5" id="KW-0378">Hydrolase</keyword>
<evidence type="ECO:0000256" key="3">
    <source>
        <dbReference type="ARBA" id="ARBA00007881"/>
    </source>
</evidence>
<dbReference type="InterPro" id="IPR013625">
    <property type="entry name" value="PTB"/>
</dbReference>
<evidence type="ECO:0000256" key="9">
    <source>
        <dbReference type="ARBA" id="ARBA00023273"/>
    </source>
</evidence>
<evidence type="ECO:0000259" key="14">
    <source>
        <dbReference type="PROSITE" id="PS51181"/>
    </source>
</evidence>
<dbReference type="PANTHER" id="PTHR45734:SF5">
    <property type="entry name" value="TENSIN-3"/>
    <property type="match status" value="1"/>
</dbReference>
<keyword evidence="7" id="KW-0965">Cell junction</keyword>
<keyword evidence="6" id="KW-0904">Protein phosphatase</keyword>
<feature type="region of interest" description="Disordered" evidence="11">
    <location>
        <begin position="844"/>
        <end position="881"/>
    </location>
</feature>
<dbReference type="InterPro" id="IPR033929">
    <property type="entry name" value="Tensin_PTB"/>
</dbReference>
<dbReference type="Gene3D" id="2.30.29.30">
    <property type="entry name" value="Pleckstrin-homology domain (PH domain)/Phosphotyrosine-binding domain (PTB)"/>
    <property type="match status" value="1"/>
</dbReference>
<evidence type="ECO:0000259" key="15">
    <source>
        <dbReference type="PROSITE" id="PS51182"/>
    </source>
</evidence>
<gene>
    <name evidence="16" type="primary">TNS3</name>
</gene>
<evidence type="ECO:0000256" key="11">
    <source>
        <dbReference type="SAM" id="MobiDB-lite"/>
    </source>
</evidence>
<feature type="domain" description="SH2" evidence="12">
    <location>
        <begin position="1089"/>
        <end position="1199"/>
    </location>
</feature>
<dbReference type="InterPro" id="IPR035892">
    <property type="entry name" value="C2_domain_sf"/>
</dbReference>